<dbReference type="Proteomes" id="UP000051529">
    <property type="component" value="Unassembled WGS sequence"/>
</dbReference>
<evidence type="ECO:0000256" key="1">
    <source>
        <dbReference type="SAM" id="Phobius"/>
    </source>
</evidence>
<dbReference type="PATRIC" id="fig|695563.3.peg.1420"/>
<proteinExistence type="predicted"/>
<accession>A0A0R2KFU4</accession>
<comment type="caution">
    <text evidence="2">The sequence shown here is derived from an EMBL/GenBank/DDBJ whole genome shotgun (WGS) entry which is preliminary data.</text>
</comment>
<name>A0A0R2KFU4_LACAM</name>
<evidence type="ECO:0000313" key="3">
    <source>
        <dbReference type="Proteomes" id="UP000051529"/>
    </source>
</evidence>
<dbReference type="EMBL" id="JQBQ01000048">
    <property type="protein sequence ID" value="KRN88255.1"/>
    <property type="molecule type" value="Genomic_DNA"/>
</dbReference>
<keyword evidence="1" id="KW-0472">Membrane</keyword>
<gene>
    <name evidence="2" type="ORF">IV44_GL001356</name>
</gene>
<sequence length="56" mass="6286">MIIAWVITFFAMWAARGFGQDFFIMPRFAFVLVLSVSGAIIIGPAIYGLLYIGRKK</sequence>
<keyword evidence="1" id="KW-0812">Transmembrane</keyword>
<evidence type="ECO:0000313" key="2">
    <source>
        <dbReference type="EMBL" id="KRN88255.1"/>
    </source>
</evidence>
<reference evidence="2 3" key="1">
    <citation type="journal article" date="2015" name="Genome Announc.">
        <title>Expanding the biotechnology potential of lactobacilli through comparative genomics of 213 strains and associated genera.</title>
        <authorList>
            <person name="Sun Z."/>
            <person name="Harris H.M."/>
            <person name="McCann A."/>
            <person name="Guo C."/>
            <person name="Argimon S."/>
            <person name="Zhang W."/>
            <person name="Yang X."/>
            <person name="Jeffery I.B."/>
            <person name="Cooney J.C."/>
            <person name="Kagawa T.F."/>
            <person name="Liu W."/>
            <person name="Song Y."/>
            <person name="Salvetti E."/>
            <person name="Wrobel A."/>
            <person name="Rasinkangas P."/>
            <person name="Parkhill J."/>
            <person name="Rea M.C."/>
            <person name="O'Sullivan O."/>
            <person name="Ritari J."/>
            <person name="Douillard F.P."/>
            <person name="Paul Ross R."/>
            <person name="Yang R."/>
            <person name="Briner A.E."/>
            <person name="Felis G.E."/>
            <person name="de Vos W.M."/>
            <person name="Barrangou R."/>
            <person name="Klaenhammer T.R."/>
            <person name="Caufield P.W."/>
            <person name="Cui Y."/>
            <person name="Zhang H."/>
            <person name="O'Toole P.W."/>
        </authorList>
    </citation>
    <scope>NUCLEOTIDE SEQUENCE [LARGE SCALE GENOMIC DNA]</scope>
    <source>
        <strain evidence="2 3">DSM 16698</strain>
    </source>
</reference>
<feature type="transmembrane region" description="Helical" evidence="1">
    <location>
        <begin position="29"/>
        <end position="52"/>
    </location>
</feature>
<organism evidence="2 3">
    <name type="scientific">Lactobacillus amylovorus subsp. animalium DSM 16698</name>
    <dbReference type="NCBI Taxonomy" id="695563"/>
    <lineage>
        <taxon>Bacteria</taxon>
        <taxon>Bacillati</taxon>
        <taxon>Bacillota</taxon>
        <taxon>Bacilli</taxon>
        <taxon>Lactobacillales</taxon>
        <taxon>Lactobacillaceae</taxon>
        <taxon>Lactobacillus</taxon>
        <taxon>Lactobacillus amylovorus subsp. animalium</taxon>
    </lineage>
</organism>
<dbReference type="AlphaFoldDB" id="A0A0R2KFU4"/>
<protein>
    <submittedName>
        <fullName evidence="2">Uncharacterized protein</fullName>
    </submittedName>
</protein>
<keyword evidence="1" id="KW-1133">Transmembrane helix</keyword>